<accession>A0ACC7MTL7</accession>
<name>A0ACC7MTL7_9PSED</name>
<reference evidence="1" key="1">
    <citation type="submission" date="2024-11" db="EMBL/GenBank/DDBJ databases">
        <authorList>
            <person name="Lucas J.A."/>
        </authorList>
    </citation>
    <scope>NUCLEOTIDE SEQUENCE</scope>
    <source>
        <strain evidence="1">Z 8.8</strain>
    </source>
</reference>
<evidence type="ECO:0000313" key="2">
    <source>
        <dbReference type="Proteomes" id="UP001622950"/>
    </source>
</evidence>
<dbReference type="Proteomes" id="UP001622950">
    <property type="component" value="Unassembled WGS sequence"/>
</dbReference>
<gene>
    <name evidence="1" type="ORF">ACJEBM_13210</name>
</gene>
<keyword evidence="2" id="KW-1185">Reference proteome</keyword>
<protein>
    <submittedName>
        <fullName evidence="1">RHS repeat-associated core domain-containing protein</fullName>
    </submittedName>
</protein>
<comment type="caution">
    <text evidence="1">The sequence shown here is derived from an EMBL/GenBank/DDBJ whole genome shotgun (WGS) entry which is preliminary data.</text>
</comment>
<organism evidence="1 2">
    <name type="scientific">Pseudomonas neuropathica</name>
    <dbReference type="NCBI Taxonomy" id="2730425"/>
    <lineage>
        <taxon>Bacteria</taxon>
        <taxon>Pseudomonadati</taxon>
        <taxon>Pseudomonadota</taxon>
        <taxon>Gammaproteobacteria</taxon>
        <taxon>Pseudomonadales</taxon>
        <taxon>Pseudomonadaceae</taxon>
        <taxon>Pseudomonas</taxon>
    </lineage>
</organism>
<evidence type="ECO:0000313" key="1">
    <source>
        <dbReference type="EMBL" id="MFK9081630.1"/>
    </source>
</evidence>
<dbReference type="EMBL" id="JBJHQE010000020">
    <property type="protein sequence ID" value="MFK9081630.1"/>
    <property type="molecule type" value="Genomic_DNA"/>
</dbReference>
<proteinExistence type="predicted"/>
<sequence length="340" mass="36995">MSRSNLDTPKQQRTVLLATDQQNSVLSEIVSGRNNPMAYSAYGHQSAEHEVVSGLGFNGELREASRWYFLGNGYRVYNPRLMRFHSPDSWSPFGAGGLNAYTYVGGDPVNDSDPTGHAGWRSFLSGTFDFFFGGPDITGPSRRQIFNSWKPMKESKLSPFSMRPEKTGELGALKTLGSVTASAPGPRGNYSPAIHNVDTPAKSHPGYVEGAAAAGLTNHAFSAPRSNALNPNLLAGRINRAVPQSDTWTSSIHGPKNTHNRLRGGGDATGTHPRGRIAAGQAQDRQFVEVRIQHRREAIRAALQARNAQLRQAGHSRAAVQAIMISEARSISLRIRRMIP</sequence>